<feature type="non-terminal residue" evidence="2">
    <location>
        <position position="33"/>
    </location>
</feature>
<accession>A0A381WDF9</accession>
<sequence>VSIYTENRPWGSFTVLDEGEGFKVKRISVNPGH</sequence>
<dbReference type="EMBL" id="UINC01011316">
    <property type="protein sequence ID" value="SVA49993.1"/>
    <property type="molecule type" value="Genomic_DNA"/>
</dbReference>
<dbReference type="GO" id="GO:0016779">
    <property type="term" value="F:nucleotidyltransferase activity"/>
    <property type="evidence" value="ECO:0007669"/>
    <property type="project" value="InterPro"/>
</dbReference>
<feature type="domain" description="Mannose-6-phosphate isomerase type II C-terminal" evidence="1">
    <location>
        <begin position="7"/>
        <end position="32"/>
    </location>
</feature>
<dbReference type="GO" id="GO:0005976">
    <property type="term" value="P:polysaccharide metabolic process"/>
    <property type="evidence" value="ECO:0007669"/>
    <property type="project" value="InterPro"/>
</dbReference>
<gene>
    <name evidence="2" type="ORF">METZ01_LOCUS102847</name>
</gene>
<reference evidence="2" key="1">
    <citation type="submission" date="2018-05" db="EMBL/GenBank/DDBJ databases">
        <authorList>
            <person name="Lanie J.A."/>
            <person name="Ng W.-L."/>
            <person name="Kazmierczak K.M."/>
            <person name="Andrzejewski T.M."/>
            <person name="Davidsen T.M."/>
            <person name="Wayne K.J."/>
            <person name="Tettelin H."/>
            <person name="Glass J.I."/>
            <person name="Rusch D."/>
            <person name="Podicherti R."/>
            <person name="Tsui H.-C.T."/>
            <person name="Winkler M.E."/>
        </authorList>
    </citation>
    <scope>NUCLEOTIDE SEQUENCE</scope>
</reference>
<evidence type="ECO:0000259" key="1">
    <source>
        <dbReference type="Pfam" id="PF01050"/>
    </source>
</evidence>
<name>A0A381WDF9_9ZZZZ</name>
<organism evidence="2">
    <name type="scientific">marine metagenome</name>
    <dbReference type="NCBI Taxonomy" id="408172"/>
    <lineage>
        <taxon>unclassified sequences</taxon>
        <taxon>metagenomes</taxon>
        <taxon>ecological metagenomes</taxon>
    </lineage>
</organism>
<evidence type="ECO:0000313" key="2">
    <source>
        <dbReference type="EMBL" id="SVA49993.1"/>
    </source>
</evidence>
<dbReference type="Pfam" id="PF01050">
    <property type="entry name" value="MannoseP_isomer"/>
    <property type="match status" value="1"/>
</dbReference>
<dbReference type="AlphaFoldDB" id="A0A381WDF9"/>
<proteinExistence type="predicted"/>
<feature type="non-terminal residue" evidence="2">
    <location>
        <position position="1"/>
    </location>
</feature>
<dbReference type="InterPro" id="IPR001538">
    <property type="entry name" value="Man6P_isomerase-2_C"/>
</dbReference>
<protein>
    <recommendedName>
        <fullName evidence="1">Mannose-6-phosphate isomerase type II C-terminal domain-containing protein</fullName>
    </recommendedName>
</protein>